<reference evidence="3 4" key="1">
    <citation type="submission" date="2018-05" db="EMBL/GenBank/DDBJ databases">
        <title>Description of Sphingomonas pokkalii sp nov, isolated from the rhizosphere of saline tolerant pokkali rice and its draft genome analysis.</title>
        <authorList>
            <person name="Menon R."/>
            <person name="Kumari S."/>
            <person name="Rameshkumar N."/>
        </authorList>
    </citation>
    <scope>NUCLEOTIDE SEQUENCE [LARGE SCALE GENOMIC DNA]</scope>
    <source>
        <strain evidence="3 4">L3B27</strain>
    </source>
</reference>
<dbReference type="InterPro" id="IPR038670">
    <property type="entry name" value="HslJ-like_sf"/>
</dbReference>
<dbReference type="EMBL" id="QENQ01000001">
    <property type="protein sequence ID" value="PVX31118.1"/>
    <property type="molecule type" value="Genomic_DNA"/>
</dbReference>
<dbReference type="PANTHER" id="PTHR35535:SF1">
    <property type="entry name" value="HEAT SHOCK PROTEIN HSLJ"/>
    <property type="match status" value="1"/>
</dbReference>
<evidence type="ECO:0000313" key="3">
    <source>
        <dbReference type="EMBL" id="PVX31118.1"/>
    </source>
</evidence>
<proteinExistence type="predicted"/>
<sequence length="152" mass="16015">MKYATSSGMAERARVALAVALTLVAAVPAGAQSTAPLPIDAAAQPLLGQWRITGIAGRPVVRGSGARLALADVRISGNTGCNTLGGNFRVERGHLTTGGLITSRRGCSPQLMRQEKVLLDLLDQRLAVRQSHRGRLILTARDGRTLVLVRAT</sequence>
<dbReference type="AlphaFoldDB" id="A0A2U0SIF5"/>
<evidence type="ECO:0000259" key="2">
    <source>
        <dbReference type="Pfam" id="PF03724"/>
    </source>
</evidence>
<dbReference type="InterPro" id="IPR005184">
    <property type="entry name" value="DUF306_Meta_HslJ"/>
</dbReference>
<organism evidence="3 4">
    <name type="scientific">Sphingomonas pokkalii</name>
    <dbReference type="NCBI Taxonomy" id="2175090"/>
    <lineage>
        <taxon>Bacteria</taxon>
        <taxon>Pseudomonadati</taxon>
        <taxon>Pseudomonadota</taxon>
        <taxon>Alphaproteobacteria</taxon>
        <taxon>Sphingomonadales</taxon>
        <taxon>Sphingomonadaceae</taxon>
        <taxon>Sphingomonas</taxon>
    </lineage>
</organism>
<keyword evidence="1" id="KW-0732">Signal</keyword>
<feature type="domain" description="DUF306" evidence="2">
    <location>
        <begin position="46"/>
        <end position="148"/>
    </location>
</feature>
<dbReference type="Gene3D" id="2.40.128.270">
    <property type="match status" value="1"/>
</dbReference>
<name>A0A2U0SIF5_9SPHN</name>
<dbReference type="InterPro" id="IPR053147">
    <property type="entry name" value="Hsp_HslJ-like"/>
</dbReference>
<dbReference type="Pfam" id="PF03724">
    <property type="entry name" value="META"/>
    <property type="match status" value="1"/>
</dbReference>
<accession>A0A2U0SIF5</accession>
<dbReference type="Proteomes" id="UP000245890">
    <property type="component" value="Unassembled WGS sequence"/>
</dbReference>
<evidence type="ECO:0000256" key="1">
    <source>
        <dbReference type="SAM" id="SignalP"/>
    </source>
</evidence>
<comment type="caution">
    <text evidence="3">The sequence shown here is derived from an EMBL/GenBank/DDBJ whole genome shotgun (WGS) entry which is preliminary data.</text>
</comment>
<evidence type="ECO:0000313" key="4">
    <source>
        <dbReference type="Proteomes" id="UP000245890"/>
    </source>
</evidence>
<keyword evidence="4" id="KW-1185">Reference proteome</keyword>
<dbReference type="OrthoDB" id="5489750at2"/>
<dbReference type="PANTHER" id="PTHR35535">
    <property type="entry name" value="HEAT SHOCK PROTEIN HSLJ"/>
    <property type="match status" value="1"/>
</dbReference>
<gene>
    <name evidence="3" type="ORF">DD559_18720</name>
</gene>
<feature type="chain" id="PRO_5015476733" evidence="1">
    <location>
        <begin position="32"/>
        <end position="152"/>
    </location>
</feature>
<protein>
    <submittedName>
        <fullName evidence="3">META domain-containing protein</fullName>
    </submittedName>
</protein>
<feature type="signal peptide" evidence="1">
    <location>
        <begin position="1"/>
        <end position="31"/>
    </location>
</feature>